<dbReference type="AlphaFoldDB" id="A0A2U9ICP5"/>
<keyword evidence="2" id="KW-1185">Reference proteome</keyword>
<gene>
    <name evidence="1" type="ORF">DFR85_03325</name>
</gene>
<reference evidence="1 2" key="1">
    <citation type="submission" date="2018-05" db="EMBL/GenBank/DDBJ databases">
        <title>Complete Genome Sequences of Extremely Thermoacidophilic, Metal-Mobilizing Type-Strain Members of the Archaeal Family Sulfolobaceae: Acidianus brierleyi DSM-1651T, Acidianus sulfidivorans DSM-18786T, Metallosphaera hakonensis DSM-7519T, and Metallosphaera prunae DSM-10039T.</title>
        <authorList>
            <person name="Counts J.A."/>
            <person name="Kelly R.M."/>
        </authorList>
    </citation>
    <scope>NUCLEOTIDE SEQUENCE [LARGE SCALE GENOMIC DNA]</scope>
    <source>
        <strain evidence="1 2">DSM 1651</strain>
    </source>
</reference>
<evidence type="ECO:0000313" key="2">
    <source>
        <dbReference type="Proteomes" id="UP000248044"/>
    </source>
</evidence>
<dbReference type="GeneID" id="36831155"/>
<dbReference type="KEGG" id="abri:DFR85_03325"/>
<name>A0A2U9ICP5_9CREN</name>
<evidence type="ECO:0000313" key="1">
    <source>
        <dbReference type="EMBL" id="AWR93791.1"/>
    </source>
</evidence>
<proteinExistence type="predicted"/>
<protein>
    <submittedName>
        <fullName evidence="1">Uncharacterized protein</fullName>
    </submittedName>
</protein>
<organism evidence="1 2">
    <name type="scientific">Acidianus brierleyi</name>
    <dbReference type="NCBI Taxonomy" id="41673"/>
    <lineage>
        <taxon>Archaea</taxon>
        <taxon>Thermoproteota</taxon>
        <taxon>Thermoprotei</taxon>
        <taxon>Sulfolobales</taxon>
        <taxon>Sulfolobaceae</taxon>
        <taxon>Acidianus</taxon>
    </lineage>
</organism>
<dbReference type="RefSeq" id="WP_110269675.1">
    <property type="nucleotide sequence ID" value="NZ_CP029289.2"/>
</dbReference>
<dbReference type="Proteomes" id="UP000248044">
    <property type="component" value="Chromosome"/>
</dbReference>
<sequence length="115" mass="13541">MNIVSLFKIVPNDTLIKILEKPLSLNVLLNISSYKNAIEESIMLKEKLLSRRDSKKIVMIGSDNDYNLRNLLYYSSLFYILLIYKNFMKLLEQIIGSINYVTLRGKIEFYKVNRK</sequence>
<dbReference type="EMBL" id="CP029289">
    <property type="protein sequence ID" value="AWR93791.1"/>
    <property type="molecule type" value="Genomic_DNA"/>
</dbReference>
<accession>A0A2U9ICP5</accession>